<dbReference type="AlphaFoldDB" id="A0A5C5YXY7"/>
<dbReference type="EMBL" id="SJPJ01000001">
    <property type="protein sequence ID" value="TWT79586.1"/>
    <property type="molecule type" value="Genomic_DNA"/>
</dbReference>
<dbReference type="SUPFAM" id="SSF53335">
    <property type="entry name" value="S-adenosyl-L-methionine-dependent methyltransferases"/>
    <property type="match status" value="1"/>
</dbReference>
<evidence type="ECO:0000313" key="1">
    <source>
        <dbReference type="EMBL" id="TWT79586.1"/>
    </source>
</evidence>
<reference evidence="1 2" key="1">
    <citation type="submission" date="2019-02" db="EMBL/GenBank/DDBJ databases">
        <title>Deep-cultivation of Planctomycetes and their phenomic and genomic characterization uncovers novel biology.</title>
        <authorList>
            <person name="Wiegand S."/>
            <person name="Jogler M."/>
            <person name="Boedeker C."/>
            <person name="Pinto D."/>
            <person name="Vollmers J."/>
            <person name="Rivas-Marin E."/>
            <person name="Kohn T."/>
            <person name="Peeters S.H."/>
            <person name="Heuer A."/>
            <person name="Rast P."/>
            <person name="Oberbeckmann S."/>
            <person name="Bunk B."/>
            <person name="Jeske O."/>
            <person name="Meyerdierks A."/>
            <person name="Storesund J.E."/>
            <person name="Kallscheuer N."/>
            <person name="Luecker S."/>
            <person name="Lage O.M."/>
            <person name="Pohl T."/>
            <person name="Merkel B.J."/>
            <person name="Hornburger P."/>
            <person name="Mueller R.-W."/>
            <person name="Bruemmer F."/>
            <person name="Labrenz M."/>
            <person name="Spormann A.M."/>
            <person name="Op Den Camp H."/>
            <person name="Overmann J."/>
            <person name="Amann R."/>
            <person name="Jetten M.S.M."/>
            <person name="Mascher T."/>
            <person name="Medema M.H."/>
            <person name="Devos D.P."/>
            <person name="Kaster A.-K."/>
            <person name="Ovreas L."/>
            <person name="Rohde M."/>
            <person name="Galperin M.Y."/>
            <person name="Jogler C."/>
        </authorList>
    </citation>
    <scope>NUCLEOTIDE SEQUENCE [LARGE SCALE GENOMIC DNA]</scope>
    <source>
        <strain evidence="1 2">CA13</strain>
    </source>
</reference>
<comment type="caution">
    <text evidence="1">The sequence shown here is derived from an EMBL/GenBank/DDBJ whole genome shotgun (WGS) entry which is preliminary data.</text>
</comment>
<evidence type="ECO:0000313" key="2">
    <source>
        <dbReference type="Proteomes" id="UP000315010"/>
    </source>
</evidence>
<gene>
    <name evidence="1" type="ORF">CA13_09900</name>
</gene>
<dbReference type="InterPro" id="IPR029063">
    <property type="entry name" value="SAM-dependent_MTases_sf"/>
</dbReference>
<organism evidence="1 2">
    <name type="scientific">Novipirellula herctigrandis</name>
    <dbReference type="NCBI Taxonomy" id="2527986"/>
    <lineage>
        <taxon>Bacteria</taxon>
        <taxon>Pseudomonadati</taxon>
        <taxon>Planctomycetota</taxon>
        <taxon>Planctomycetia</taxon>
        <taxon>Pirellulales</taxon>
        <taxon>Pirellulaceae</taxon>
        <taxon>Novipirellula</taxon>
    </lineage>
</organism>
<protein>
    <submittedName>
        <fullName evidence="1">Uncharacterized protein</fullName>
    </submittedName>
</protein>
<proteinExistence type="predicted"/>
<dbReference type="Gene3D" id="3.40.50.150">
    <property type="entry name" value="Vaccinia Virus protein VP39"/>
    <property type="match status" value="1"/>
</dbReference>
<keyword evidence="2" id="KW-1185">Reference proteome</keyword>
<dbReference type="Proteomes" id="UP000315010">
    <property type="component" value="Unassembled WGS sequence"/>
</dbReference>
<accession>A0A5C5YXY7</accession>
<sequence>MGFHASKFFIGCGFQRLYPALENACRLIHFPRSLIAVHSNFCVVILLERISIPSSVDRRVVSPEIRLWINDARNRIEAFQDRWDRPLMEQFVAADYELVYQTLAWAIESQMLIGRRFLEWGCGFAVVSALASTLDLDVIGIEAEADLLDQGRGLTKDWNVNLELVCGNFLPADAEHLADDPTLPSLGHAVESAYEMIGLDLDDFAIVYSYPWPGEDDFHERVFQRHAARGALLMQFCGPNDVRLWRKRS</sequence>
<name>A0A5C5YXY7_9BACT</name>